<dbReference type="PROSITE" id="PS51914">
    <property type="entry name" value="MRH"/>
    <property type="match status" value="1"/>
</dbReference>
<keyword evidence="4" id="KW-1015">Disulfide bond</keyword>
<feature type="compositionally biased region" description="Low complexity" evidence="5">
    <location>
        <begin position="396"/>
        <end position="406"/>
    </location>
</feature>
<keyword evidence="8" id="KW-1185">Reference proteome</keyword>
<dbReference type="InterPro" id="IPR012913">
    <property type="entry name" value="OS9-like_dom"/>
</dbReference>
<dbReference type="PANTHER" id="PTHR15414:SF0">
    <property type="entry name" value="ENDOPLASMIC RETICULUM LECTIN 1"/>
    <property type="match status" value="1"/>
</dbReference>
<evidence type="ECO:0000256" key="5">
    <source>
        <dbReference type="SAM" id="MobiDB-lite"/>
    </source>
</evidence>
<protein>
    <recommendedName>
        <fullName evidence="6">MRH domain-containing protein</fullName>
    </recommendedName>
</protein>
<dbReference type="GO" id="GO:0030968">
    <property type="term" value="P:endoplasmic reticulum unfolded protein response"/>
    <property type="evidence" value="ECO:0007669"/>
    <property type="project" value="InterPro"/>
</dbReference>
<proteinExistence type="predicted"/>
<dbReference type="PANTHER" id="PTHR15414">
    <property type="entry name" value="OS-9-RELATED"/>
    <property type="match status" value="1"/>
</dbReference>
<dbReference type="SUPFAM" id="SSF50911">
    <property type="entry name" value="Mannose 6-phosphate receptor domain"/>
    <property type="match status" value="1"/>
</dbReference>
<accession>A0A383VW83</accession>
<feature type="compositionally biased region" description="Acidic residues" evidence="5">
    <location>
        <begin position="365"/>
        <end position="381"/>
    </location>
</feature>
<keyword evidence="3" id="KW-0256">Endoplasmic reticulum</keyword>
<comment type="subcellular location">
    <subcellularLocation>
        <location evidence="1">Endoplasmic reticulum</location>
    </subcellularLocation>
</comment>
<feature type="compositionally biased region" description="Low complexity" evidence="5">
    <location>
        <begin position="275"/>
        <end position="298"/>
    </location>
</feature>
<reference evidence="7 8" key="1">
    <citation type="submission" date="2016-10" db="EMBL/GenBank/DDBJ databases">
        <authorList>
            <person name="Cai Z."/>
        </authorList>
    </citation>
    <scope>NUCLEOTIDE SEQUENCE [LARGE SCALE GENOMIC DNA]</scope>
</reference>
<keyword evidence="2" id="KW-0732">Signal</keyword>
<dbReference type="GO" id="GO:0030970">
    <property type="term" value="P:retrograde protein transport, ER to cytosol"/>
    <property type="evidence" value="ECO:0007669"/>
    <property type="project" value="TreeGrafter"/>
</dbReference>
<dbReference type="AlphaFoldDB" id="A0A383VW83"/>
<evidence type="ECO:0000256" key="1">
    <source>
        <dbReference type="ARBA" id="ARBA00004240"/>
    </source>
</evidence>
<gene>
    <name evidence="7" type="ORF">BQ4739_LOCUS9330</name>
</gene>
<feature type="domain" description="MRH" evidence="6">
    <location>
        <begin position="117"/>
        <end position="237"/>
    </location>
</feature>
<evidence type="ECO:0000256" key="3">
    <source>
        <dbReference type="ARBA" id="ARBA00022824"/>
    </source>
</evidence>
<evidence type="ECO:0000256" key="2">
    <source>
        <dbReference type="ARBA" id="ARBA00022729"/>
    </source>
</evidence>
<dbReference type="GO" id="GO:0005788">
    <property type="term" value="C:endoplasmic reticulum lumen"/>
    <property type="evidence" value="ECO:0007669"/>
    <property type="project" value="TreeGrafter"/>
</dbReference>
<evidence type="ECO:0000313" key="8">
    <source>
        <dbReference type="Proteomes" id="UP000256970"/>
    </source>
</evidence>
<feature type="region of interest" description="Disordered" evidence="5">
    <location>
        <begin position="258"/>
        <end position="416"/>
    </location>
</feature>
<dbReference type="InterPro" id="IPR044865">
    <property type="entry name" value="MRH_dom"/>
</dbReference>
<dbReference type="Proteomes" id="UP000256970">
    <property type="component" value="Unassembled WGS sequence"/>
</dbReference>
<name>A0A383VW83_TETOB</name>
<dbReference type="InterPro" id="IPR009011">
    <property type="entry name" value="Man6P_isomerase_rcpt-bd_dom_sf"/>
</dbReference>
<dbReference type="Gene3D" id="2.70.130.10">
    <property type="entry name" value="Mannose-6-phosphate receptor binding domain"/>
    <property type="match status" value="1"/>
</dbReference>
<dbReference type="EMBL" id="FNXT01000896">
    <property type="protein sequence ID" value="SZX69024.1"/>
    <property type="molecule type" value="Genomic_DNA"/>
</dbReference>
<dbReference type="Pfam" id="PF07915">
    <property type="entry name" value="PRKCSH"/>
    <property type="match status" value="1"/>
</dbReference>
<evidence type="ECO:0000313" key="7">
    <source>
        <dbReference type="EMBL" id="SZX69024.1"/>
    </source>
</evidence>
<sequence>MLCAVLLEEEQQQQQWCTHPTNTCMLAENPSPFVSANPDEPKFIVSLFDDEVVASLLPEVPFTRSTVMTNAAGQQFNCSIPVSPPGAATAVSQMDAEMTPAYDLVKSPFELLEALDGMCLYRQDGLWTYEVCHRQQVRQFRQEAGKKAEDFVCGRFTGDELQSESILEDLSSSGHPLKYVSHKFSGGASCVLTGQPRTAEVRYTCTRGSQDNVVLSVREFPTCNYVVVVSTPFLCKHPSFEPPEEDIRVVSCVPVDADADSSSSSSQLKPGSSTAAAGAQDPAAADSTQAGKDAAAGAKARKGGAAGKQQRKKRPSGPNRSPEYVEDSDEGDELLLLRPQHPDEEVDEYGDDGGYMPFPIGQQEYEQEEPLVDSEQQEQQEQETQQPKPGGKDKQQQQQQQQQQGQAAHDGARDEL</sequence>
<evidence type="ECO:0000259" key="6">
    <source>
        <dbReference type="PROSITE" id="PS51914"/>
    </source>
</evidence>
<organism evidence="7 8">
    <name type="scientific">Tetradesmus obliquus</name>
    <name type="common">Green alga</name>
    <name type="synonym">Acutodesmus obliquus</name>
    <dbReference type="NCBI Taxonomy" id="3088"/>
    <lineage>
        <taxon>Eukaryota</taxon>
        <taxon>Viridiplantae</taxon>
        <taxon>Chlorophyta</taxon>
        <taxon>core chlorophytes</taxon>
        <taxon>Chlorophyceae</taxon>
        <taxon>CS clade</taxon>
        <taxon>Sphaeropleales</taxon>
        <taxon>Scenedesmaceae</taxon>
        <taxon>Tetradesmus</taxon>
    </lineage>
</organism>
<feature type="compositionally biased region" description="Acidic residues" evidence="5">
    <location>
        <begin position="324"/>
        <end position="333"/>
    </location>
</feature>
<evidence type="ECO:0000256" key="4">
    <source>
        <dbReference type="ARBA" id="ARBA00023157"/>
    </source>
</evidence>
<dbReference type="InterPro" id="IPR045149">
    <property type="entry name" value="OS-9-like"/>
</dbReference>